<dbReference type="Proteomes" id="UP000187455">
    <property type="component" value="Unassembled WGS sequence"/>
</dbReference>
<evidence type="ECO:0000313" key="3">
    <source>
        <dbReference type="Proteomes" id="UP000187455"/>
    </source>
</evidence>
<protein>
    <submittedName>
        <fullName evidence="2">Uncharacterized protein</fullName>
    </submittedName>
</protein>
<gene>
    <name evidence="2" type="ORF">AYI68_g7577</name>
</gene>
<evidence type="ECO:0000256" key="1">
    <source>
        <dbReference type="SAM" id="MobiDB-lite"/>
    </source>
</evidence>
<sequence>MYQYYTQINEDLTEKVNALMAQREHQETHQGQTMDVHAPERRLTQNPYPDQDNYIIVFSEGEGRGTAEVSTFVDNSLGDSLQLLIDKPEGPQVQDQGPSTRSKQIDQRRQDDIEILNELHLESASNVSSPPPWMSYAGEVIRIE</sequence>
<dbReference type="AlphaFoldDB" id="A0A1R0GNB6"/>
<organism evidence="2 3">
    <name type="scientific">Smittium mucronatum</name>
    <dbReference type="NCBI Taxonomy" id="133383"/>
    <lineage>
        <taxon>Eukaryota</taxon>
        <taxon>Fungi</taxon>
        <taxon>Fungi incertae sedis</taxon>
        <taxon>Zoopagomycota</taxon>
        <taxon>Kickxellomycotina</taxon>
        <taxon>Harpellomycetes</taxon>
        <taxon>Harpellales</taxon>
        <taxon>Legeriomycetaceae</taxon>
        <taxon>Smittium</taxon>
    </lineage>
</organism>
<comment type="caution">
    <text evidence="2">The sequence shown here is derived from an EMBL/GenBank/DDBJ whole genome shotgun (WGS) entry which is preliminary data.</text>
</comment>
<keyword evidence="3" id="KW-1185">Reference proteome</keyword>
<name>A0A1R0GNB6_9FUNG</name>
<reference evidence="2 3" key="1">
    <citation type="journal article" date="2016" name="Mol. Biol. Evol.">
        <title>Genome-Wide Survey of Gut Fungi (Harpellales) Reveals the First Horizontally Transferred Ubiquitin Gene from a Mosquito Host.</title>
        <authorList>
            <person name="Wang Y."/>
            <person name="White M.M."/>
            <person name="Kvist S."/>
            <person name="Moncalvo J.M."/>
        </authorList>
    </citation>
    <scope>NUCLEOTIDE SEQUENCE [LARGE SCALE GENOMIC DNA]</scope>
    <source>
        <strain evidence="2 3">ALG-7-W6</strain>
    </source>
</reference>
<feature type="region of interest" description="Disordered" evidence="1">
    <location>
        <begin position="87"/>
        <end position="107"/>
    </location>
</feature>
<feature type="compositionally biased region" description="Polar residues" evidence="1">
    <location>
        <begin position="93"/>
        <end position="102"/>
    </location>
</feature>
<evidence type="ECO:0000313" key="2">
    <source>
        <dbReference type="EMBL" id="OLY78376.1"/>
    </source>
</evidence>
<proteinExistence type="predicted"/>
<dbReference type="EMBL" id="LSSL01006596">
    <property type="protein sequence ID" value="OLY78376.1"/>
    <property type="molecule type" value="Genomic_DNA"/>
</dbReference>
<accession>A0A1R0GNB6</accession>